<sequence>MSELLTTGEFGAQSRLSPKALRLYEQRSLLLPAHIDARTGYRYYGPAELDRARRIVLLRGIGMPLADIAAVLDLPPAPADRVVDAYWQRVEADHTARRSLVAHLRQVLTEEGVHPMYDIRQRDVPEQKVIFIQRHVTADQLPVFLPEATRQLFAHLDAVGGTLSGPVFVVYHGLVSEDSDGPVEVCAPTPDPIEPVGAIGVRVEGAHREAYTALTRTQASYPSILGAYDAVGAWLTDRSLTLSASVREVYYPNWDTADDAEECVDVAFPFSSR</sequence>
<dbReference type="SUPFAM" id="SSF55136">
    <property type="entry name" value="Probable bacterial effector-binding domain"/>
    <property type="match status" value="1"/>
</dbReference>
<dbReference type="Proteomes" id="UP001597260">
    <property type="component" value="Unassembled WGS sequence"/>
</dbReference>
<dbReference type="SMART" id="SM00422">
    <property type="entry name" value="HTH_MERR"/>
    <property type="match status" value="1"/>
</dbReference>
<dbReference type="RefSeq" id="WP_377571900.1">
    <property type="nucleotide sequence ID" value="NZ_JBHTMP010000023.1"/>
</dbReference>
<dbReference type="InterPro" id="IPR047057">
    <property type="entry name" value="MerR_fam"/>
</dbReference>
<dbReference type="Gene3D" id="1.10.1660.10">
    <property type="match status" value="1"/>
</dbReference>
<dbReference type="Pfam" id="PF13411">
    <property type="entry name" value="MerR_1"/>
    <property type="match status" value="1"/>
</dbReference>
<protein>
    <submittedName>
        <fullName evidence="3">MerR family transcriptional regulator</fullName>
    </submittedName>
</protein>
<keyword evidence="4" id="KW-1185">Reference proteome</keyword>
<dbReference type="InterPro" id="IPR011256">
    <property type="entry name" value="Reg_factor_effector_dom_sf"/>
</dbReference>
<dbReference type="SUPFAM" id="SSF46955">
    <property type="entry name" value="Putative DNA-binding domain"/>
    <property type="match status" value="1"/>
</dbReference>
<dbReference type="InterPro" id="IPR009061">
    <property type="entry name" value="DNA-bd_dom_put_sf"/>
</dbReference>
<evidence type="ECO:0000313" key="3">
    <source>
        <dbReference type="EMBL" id="MFD1322753.1"/>
    </source>
</evidence>
<keyword evidence="1" id="KW-0238">DNA-binding</keyword>
<comment type="caution">
    <text evidence="3">The sequence shown here is derived from an EMBL/GenBank/DDBJ whole genome shotgun (WGS) entry which is preliminary data.</text>
</comment>
<dbReference type="InterPro" id="IPR000551">
    <property type="entry name" value="MerR-type_HTH_dom"/>
</dbReference>
<feature type="domain" description="HTH merR-type" evidence="2">
    <location>
        <begin position="4"/>
        <end position="74"/>
    </location>
</feature>
<dbReference type="Gene3D" id="3.20.80.10">
    <property type="entry name" value="Regulatory factor, effector binding domain"/>
    <property type="match status" value="1"/>
</dbReference>
<dbReference type="EMBL" id="JBHTMP010000023">
    <property type="protein sequence ID" value="MFD1322753.1"/>
    <property type="molecule type" value="Genomic_DNA"/>
</dbReference>
<evidence type="ECO:0000256" key="1">
    <source>
        <dbReference type="ARBA" id="ARBA00023125"/>
    </source>
</evidence>
<dbReference type="PANTHER" id="PTHR30204">
    <property type="entry name" value="REDOX-CYCLING DRUG-SENSING TRANSCRIPTIONAL ACTIVATOR SOXR"/>
    <property type="match status" value="1"/>
</dbReference>
<organism evidence="3 4">
    <name type="scientific">Micromonospora sonneratiae</name>
    <dbReference type="NCBI Taxonomy" id="1184706"/>
    <lineage>
        <taxon>Bacteria</taxon>
        <taxon>Bacillati</taxon>
        <taxon>Actinomycetota</taxon>
        <taxon>Actinomycetes</taxon>
        <taxon>Micromonosporales</taxon>
        <taxon>Micromonosporaceae</taxon>
        <taxon>Micromonospora</taxon>
    </lineage>
</organism>
<name>A0ABW3YG93_9ACTN</name>
<evidence type="ECO:0000313" key="4">
    <source>
        <dbReference type="Proteomes" id="UP001597260"/>
    </source>
</evidence>
<dbReference type="PROSITE" id="PS50937">
    <property type="entry name" value="HTH_MERR_2"/>
    <property type="match status" value="1"/>
</dbReference>
<evidence type="ECO:0000259" key="2">
    <source>
        <dbReference type="PROSITE" id="PS50937"/>
    </source>
</evidence>
<gene>
    <name evidence="3" type="ORF">ACFQ4H_16770</name>
</gene>
<proteinExistence type="predicted"/>
<reference evidence="4" key="1">
    <citation type="journal article" date="2019" name="Int. J. Syst. Evol. Microbiol.">
        <title>The Global Catalogue of Microorganisms (GCM) 10K type strain sequencing project: providing services to taxonomists for standard genome sequencing and annotation.</title>
        <authorList>
            <consortium name="The Broad Institute Genomics Platform"/>
            <consortium name="The Broad Institute Genome Sequencing Center for Infectious Disease"/>
            <person name="Wu L."/>
            <person name="Ma J."/>
        </authorList>
    </citation>
    <scope>NUCLEOTIDE SEQUENCE [LARGE SCALE GENOMIC DNA]</scope>
    <source>
        <strain evidence="4">JCM 31037</strain>
    </source>
</reference>
<accession>A0ABW3YG93</accession>
<dbReference type="PANTHER" id="PTHR30204:SF97">
    <property type="entry name" value="MERR FAMILY REGULATORY PROTEIN"/>
    <property type="match status" value="1"/>
</dbReference>